<sequence length="120" mass="13225">MEVDDGTDGSDGKSVSTVVEIADKDVEDVDGDDLNEDGESEKPNTSRRGTHELRTLCLKIIATVLAKLDDFAHNPVYWDIFFQSISPSIQKFAPENHSSIAPGAVFSCLLDMNQRALRQK</sequence>
<comment type="caution">
    <text evidence="2">The sequence shown here is derived from an EMBL/GenBank/DDBJ whole genome shotgun (WGS) entry which is preliminary data.</text>
</comment>
<dbReference type="Proteomes" id="UP000822688">
    <property type="component" value="Chromosome 9"/>
</dbReference>
<dbReference type="GO" id="GO:0032040">
    <property type="term" value="C:small-subunit processome"/>
    <property type="evidence" value="ECO:0007669"/>
    <property type="project" value="TreeGrafter"/>
</dbReference>
<name>A0A8T0GQ04_CERPU</name>
<dbReference type="InterPro" id="IPR052575">
    <property type="entry name" value="SSU_processome_comp_20"/>
</dbReference>
<feature type="region of interest" description="Disordered" evidence="1">
    <location>
        <begin position="23"/>
        <end position="49"/>
    </location>
</feature>
<dbReference type="EMBL" id="CM026430">
    <property type="protein sequence ID" value="KAG0561100.1"/>
    <property type="molecule type" value="Genomic_DNA"/>
</dbReference>
<evidence type="ECO:0000313" key="3">
    <source>
        <dbReference type="Proteomes" id="UP000822688"/>
    </source>
</evidence>
<dbReference type="PANTHER" id="PTHR17695">
    <property type="entry name" value="SMALL SUBUNIT PROCESSOME COMPONENT 20 HOMOLOG"/>
    <property type="match status" value="1"/>
</dbReference>
<dbReference type="AlphaFoldDB" id="A0A8T0GQ04"/>
<accession>A0A8T0GQ04</accession>
<keyword evidence="3" id="KW-1185">Reference proteome</keyword>
<reference evidence="2" key="1">
    <citation type="submission" date="2020-06" db="EMBL/GenBank/DDBJ databases">
        <title>WGS assembly of Ceratodon purpureus strain R40.</title>
        <authorList>
            <person name="Carey S.B."/>
            <person name="Jenkins J."/>
            <person name="Shu S."/>
            <person name="Lovell J.T."/>
            <person name="Sreedasyam A."/>
            <person name="Maumus F."/>
            <person name="Tiley G.P."/>
            <person name="Fernandez-Pozo N."/>
            <person name="Barry K."/>
            <person name="Chen C."/>
            <person name="Wang M."/>
            <person name="Lipzen A."/>
            <person name="Daum C."/>
            <person name="Saski C.A."/>
            <person name="Payton A.C."/>
            <person name="Mcbreen J.C."/>
            <person name="Conrad R.E."/>
            <person name="Kollar L.M."/>
            <person name="Olsson S."/>
            <person name="Huttunen S."/>
            <person name="Landis J.B."/>
            <person name="Wickett N.J."/>
            <person name="Johnson M.G."/>
            <person name="Rensing S.A."/>
            <person name="Grimwood J."/>
            <person name="Schmutz J."/>
            <person name="Mcdaniel S.F."/>
        </authorList>
    </citation>
    <scope>NUCLEOTIDE SEQUENCE</scope>
    <source>
        <strain evidence="2">R40</strain>
    </source>
</reference>
<evidence type="ECO:0000256" key="1">
    <source>
        <dbReference type="SAM" id="MobiDB-lite"/>
    </source>
</evidence>
<feature type="compositionally biased region" description="Acidic residues" evidence="1">
    <location>
        <begin position="25"/>
        <end position="39"/>
    </location>
</feature>
<dbReference type="PANTHER" id="PTHR17695:SF11">
    <property type="entry name" value="SMALL SUBUNIT PROCESSOME COMPONENT 20 HOMOLOG"/>
    <property type="match status" value="1"/>
</dbReference>
<proteinExistence type="predicted"/>
<feature type="compositionally biased region" description="Basic and acidic residues" evidence="1">
    <location>
        <begin position="40"/>
        <end position="49"/>
    </location>
</feature>
<dbReference type="OrthoDB" id="360653at2759"/>
<dbReference type="GO" id="GO:0030686">
    <property type="term" value="C:90S preribosome"/>
    <property type="evidence" value="ECO:0007669"/>
    <property type="project" value="TreeGrafter"/>
</dbReference>
<organism evidence="2 3">
    <name type="scientific">Ceratodon purpureus</name>
    <name type="common">Fire moss</name>
    <name type="synonym">Dicranum purpureum</name>
    <dbReference type="NCBI Taxonomy" id="3225"/>
    <lineage>
        <taxon>Eukaryota</taxon>
        <taxon>Viridiplantae</taxon>
        <taxon>Streptophyta</taxon>
        <taxon>Embryophyta</taxon>
        <taxon>Bryophyta</taxon>
        <taxon>Bryophytina</taxon>
        <taxon>Bryopsida</taxon>
        <taxon>Dicranidae</taxon>
        <taxon>Pseudoditrichales</taxon>
        <taxon>Ditrichaceae</taxon>
        <taxon>Ceratodon</taxon>
    </lineage>
</organism>
<gene>
    <name evidence="2" type="ORF">KC19_9G037100</name>
</gene>
<evidence type="ECO:0000313" key="2">
    <source>
        <dbReference type="EMBL" id="KAG0561100.1"/>
    </source>
</evidence>
<protein>
    <submittedName>
        <fullName evidence="2">Uncharacterized protein</fullName>
    </submittedName>
</protein>